<dbReference type="RefSeq" id="WP_249097575.1">
    <property type="nucleotide sequence ID" value="NZ_JAMAST010000002.1"/>
</dbReference>
<dbReference type="InterPro" id="IPR001005">
    <property type="entry name" value="SANT/Myb"/>
</dbReference>
<evidence type="ECO:0000259" key="3">
    <source>
        <dbReference type="PROSITE" id="PS50090"/>
    </source>
</evidence>
<keyword evidence="1" id="KW-0175">Coiled coil</keyword>
<keyword evidence="5" id="KW-1185">Reference proteome</keyword>
<evidence type="ECO:0000313" key="4">
    <source>
        <dbReference type="EMBL" id="MCL1630953.1"/>
    </source>
</evidence>
<accession>A0ABT0M8J8</accession>
<name>A0ABT0M8J8_9BACL</name>
<organism evidence="4 5">
    <name type="scientific">Sporolactobacillus mangiferae</name>
    <dbReference type="NCBI Taxonomy" id="2940498"/>
    <lineage>
        <taxon>Bacteria</taxon>
        <taxon>Bacillati</taxon>
        <taxon>Bacillota</taxon>
        <taxon>Bacilli</taxon>
        <taxon>Bacillales</taxon>
        <taxon>Sporolactobacillaceae</taxon>
        <taxon>Sporolactobacillus</taxon>
    </lineage>
</organism>
<reference evidence="4 5" key="1">
    <citation type="submission" date="2022-05" db="EMBL/GenBank/DDBJ databases">
        <title>Sporolactobacillus sp nov CPB3-1, isolated from tree bark (Mangifera indica L.).</title>
        <authorList>
            <person name="Phuengjayaem S."/>
            <person name="Tanasupawat S."/>
        </authorList>
    </citation>
    <scope>NUCLEOTIDE SEQUENCE [LARGE SCALE GENOMIC DNA]</scope>
    <source>
        <strain evidence="4 5">CPB3-1</strain>
    </source>
</reference>
<comment type="caution">
    <text evidence="4">The sequence shown here is derived from an EMBL/GenBank/DDBJ whole genome shotgun (WGS) entry which is preliminary data.</text>
</comment>
<dbReference type="Proteomes" id="UP001203004">
    <property type="component" value="Unassembled WGS sequence"/>
</dbReference>
<feature type="coiled-coil region" evidence="1">
    <location>
        <begin position="123"/>
        <end position="157"/>
    </location>
</feature>
<dbReference type="EMBL" id="JAMAST010000002">
    <property type="protein sequence ID" value="MCL1630953.1"/>
    <property type="molecule type" value="Genomic_DNA"/>
</dbReference>
<evidence type="ECO:0000313" key="5">
    <source>
        <dbReference type="Proteomes" id="UP001203004"/>
    </source>
</evidence>
<proteinExistence type="predicted"/>
<feature type="domain" description="Myb-like" evidence="3">
    <location>
        <begin position="1"/>
        <end position="57"/>
    </location>
</feature>
<evidence type="ECO:0000256" key="2">
    <source>
        <dbReference type="SAM" id="MobiDB-lite"/>
    </source>
</evidence>
<feature type="compositionally biased region" description="Basic residues" evidence="2">
    <location>
        <begin position="71"/>
        <end position="82"/>
    </location>
</feature>
<feature type="compositionally biased region" description="Basic and acidic residues" evidence="2">
    <location>
        <begin position="83"/>
        <end position="92"/>
    </location>
</feature>
<dbReference type="InterPro" id="IPR014243">
    <property type="entry name" value="RsfA-like"/>
</dbReference>
<evidence type="ECO:0000256" key="1">
    <source>
        <dbReference type="SAM" id="Coils"/>
    </source>
</evidence>
<dbReference type="Pfam" id="PF13921">
    <property type="entry name" value="Myb_DNA-bind_6"/>
    <property type="match status" value="1"/>
</dbReference>
<sequence length="190" mass="21576">MPATRQDAWSQEEDSKLAEIILRHIKEGSTQLEGFAEAGKCLSRTPAACGFRWNSAIRKINAQALQEAKAARKKNKKNRQKLKMQDFSRTHPAEVSPAPSSAETISSTDIDRMIRFLHQLKSVADLTGNGKQADEQLKRLEIEKKLLDEAYLKLQKEYTSIKNNYESLLHAFQAVDEVRNEIDPGKEQPR</sequence>
<dbReference type="PROSITE" id="PS50090">
    <property type="entry name" value="MYB_LIKE"/>
    <property type="match status" value="1"/>
</dbReference>
<gene>
    <name evidence="4" type="ORF">M3N64_03210</name>
</gene>
<dbReference type="PANTHER" id="PTHR41302:SF2">
    <property type="entry name" value="PRESPORE SPECIFIC TRANSCRIPTIONAL ACTIVATOR RSFA"/>
    <property type="match status" value="1"/>
</dbReference>
<dbReference type="PANTHER" id="PTHR41302">
    <property type="entry name" value="PRESPORE-SPECIFIC TRANSCRIPTIONAL REGULATOR RSFA-RELATED"/>
    <property type="match status" value="1"/>
</dbReference>
<feature type="region of interest" description="Disordered" evidence="2">
    <location>
        <begin position="71"/>
        <end position="104"/>
    </location>
</feature>
<protein>
    <recommendedName>
        <fullName evidence="3">Myb-like domain-containing protein</fullName>
    </recommendedName>
</protein>